<feature type="signal peptide" evidence="3">
    <location>
        <begin position="1"/>
        <end position="22"/>
    </location>
</feature>
<dbReference type="AlphaFoldDB" id="A0A2S1R2T3"/>
<evidence type="ECO:0000256" key="1">
    <source>
        <dbReference type="SAM" id="MobiDB-lite"/>
    </source>
</evidence>
<dbReference type="Pfam" id="PF04536">
    <property type="entry name" value="TPM_phosphatase"/>
    <property type="match status" value="1"/>
</dbReference>
<evidence type="ECO:0000259" key="4">
    <source>
        <dbReference type="Pfam" id="PF04536"/>
    </source>
</evidence>
<gene>
    <name evidence="5" type="ORF">HYN59_08180</name>
</gene>
<accession>A0A2S1R2T3</accession>
<dbReference type="InterPro" id="IPR007621">
    <property type="entry name" value="TPM_dom"/>
</dbReference>
<feature type="region of interest" description="Disordered" evidence="1">
    <location>
        <begin position="208"/>
        <end position="246"/>
    </location>
</feature>
<evidence type="ECO:0000256" key="2">
    <source>
        <dbReference type="SAM" id="Phobius"/>
    </source>
</evidence>
<sequence length="246" mass="27092">MKRSCTIALLIITLLLPLVTKAQFHVPEKPDLQTSVYDYAKILNSNERRALENKLLQYSDSTSTQIVIITIESLQGENIGELTPRWAHQWGIGQADKDNGVLILLAEAEHEIWISPGYGVDDRLTAGQLGQMIRDVIIPEFKSGNYYSGLNKGTDAIFLMLRGKYKAEKEDQGYTVWGFILRFLLLSFIVGTLIMFFAWLVTKLPQSDSTYSSSGKSRHSSSSRSGGFRGGFGGGGFSGGGAGGKW</sequence>
<proteinExistence type="predicted"/>
<protein>
    <submittedName>
        <fullName evidence="5">Methanol dehydrogenase</fullName>
    </submittedName>
</protein>
<dbReference type="PANTHER" id="PTHR30373:SF2">
    <property type="entry name" value="UPF0603 PROTEIN YGCG"/>
    <property type="match status" value="1"/>
</dbReference>
<keyword evidence="3" id="KW-0732">Signal</keyword>
<dbReference type="PANTHER" id="PTHR30373">
    <property type="entry name" value="UPF0603 PROTEIN YGCG"/>
    <property type="match status" value="1"/>
</dbReference>
<dbReference type="EMBL" id="CP029186">
    <property type="protein sequence ID" value="AWH86955.1"/>
    <property type="molecule type" value="Genomic_DNA"/>
</dbReference>
<reference evidence="5 6" key="1">
    <citation type="submission" date="2018-04" db="EMBL/GenBank/DDBJ databases">
        <title>Genome sequencing of Flavobacterium sp. HYN0059.</title>
        <authorList>
            <person name="Yi H."/>
            <person name="Baek C."/>
        </authorList>
    </citation>
    <scope>NUCLEOTIDE SEQUENCE [LARGE SCALE GENOMIC DNA]</scope>
    <source>
        <strain evidence="5 6">HYN0059</strain>
    </source>
</reference>
<feature type="domain" description="TPM" evidence="4">
    <location>
        <begin position="36"/>
        <end position="157"/>
    </location>
</feature>
<keyword evidence="2" id="KW-0472">Membrane</keyword>
<feature type="transmembrane region" description="Helical" evidence="2">
    <location>
        <begin position="176"/>
        <end position="201"/>
    </location>
</feature>
<dbReference type="RefSeq" id="WP_108779675.1">
    <property type="nucleotide sequence ID" value="NZ_CP029186.1"/>
</dbReference>
<organism evidence="5 6">
    <name type="scientific">Flavobacterium album</name>
    <dbReference type="NCBI Taxonomy" id="2175091"/>
    <lineage>
        <taxon>Bacteria</taxon>
        <taxon>Pseudomonadati</taxon>
        <taxon>Bacteroidota</taxon>
        <taxon>Flavobacteriia</taxon>
        <taxon>Flavobacteriales</taxon>
        <taxon>Flavobacteriaceae</taxon>
        <taxon>Flavobacterium</taxon>
    </lineage>
</organism>
<keyword evidence="2" id="KW-0812">Transmembrane</keyword>
<dbReference type="Gene3D" id="3.10.310.50">
    <property type="match status" value="1"/>
</dbReference>
<dbReference type="KEGG" id="falb:HYN59_08180"/>
<keyword evidence="6" id="KW-1185">Reference proteome</keyword>
<dbReference type="Proteomes" id="UP000244929">
    <property type="component" value="Chromosome"/>
</dbReference>
<dbReference type="OrthoDB" id="9810918at2"/>
<evidence type="ECO:0000256" key="3">
    <source>
        <dbReference type="SAM" id="SignalP"/>
    </source>
</evidence>
<name>A0A2S1R2T3_9FLAO</name>
<evidence type="ECO:0000313" key="5">
    <source>
        <dbReference type="EMBL" id="AWH86955.1"/>
    </source>
</evidence>
<keyword evidence="2" id="KW-1133">Transmembrane helix</keyword>
<evidence type="ECO:0000313" key="6">
    <source>
        <dbReference type="Proteomes" id="UP000244929"/>
    </source>
</evidence>
<feature type="compositionally biased region" description="Gly residues" evidence="1">
    <location>
        <begin position="227"/>
        <end position="246"/>
    </location>
</feature>
<feature type="chain" id="PRO_5015564761" evidence="3">
    <location>
        <begin position="23"/>
        <end position="246"/>
    </location>
</feature>